<accession>A0A426X2Y5</accession>
<dbReference type="EMBL" id="AMZH03028161">
    <property type="protein sequence ID" value="RRT33831.1"/>
    <property type="molecule type" value="Genomic_DNA"/>
</dbReference>
<gene>
    <name evidence="1" type="ORF">B296_00048159</name>
</gene>
<sequence length="151" mass="16129">MKDVEGTSSSQEPAITVLDKNQHQMTSISLASFDPIPLCCSVGDLPNAYFSLSLSDDSIFPSSVRLPTSSLLPDRGHALVTPSSPVRSFSSGSFHPQPSLSRSPTVATTTVAVVALYCLMPVATATSVTTKLPCATYPRPHPQSSHFYCWI</sequence>
<dbReference type="AlphaFoldDB" id="A0A426X2Y5"/>
<reference evidence="1 2" key="1">
    <citation type="journal article" date="2014" name="Agronomy (Basel)">
        <title>A Draft Genome Sequence for Ensete ventricosum, the Drought-Tolerant Tree Against Hunger.</title>
        <authorList>
            <person name="Harrison J."/>
            <person name="Moore K.A."/>
            <person name="Paszkiewicz K."/>
            <person name="Jones T."/>
            <person name="Grant M."/>
            <person name="Ambacheew D."/>
            <person name="Muzemil S."/>
            <person name="Studholme D.J."/>
        </authorList>
    </citation>
    <scope>NUCLEOTIDE SEQUENCE [LARGE SCALE GENOMIC DNA]</scope>
</reference>
<organism evidence="1 2">
    <name type="scientific">Ensete ventricosum</name>
    <name type="common">Abyssinian banana</name>
    <name type="synonym">Musa ensete</name>
    <dbReference type="NCBI Taxonomy" id="4639"/>
    <lineage>
        <taxon>Eukaryota</taxon>
        <taxon>Viridiplantae</taxon>
        <taxon>Streptophyta</taxon>
        <taxon>Embryophyta</taxon>
        <taxon>Tracheophyta</taxon>
        <taxon>Spermatophyta</taxon>
        <taxon>Magnoliopsida</taxon>
        <taxon>Liliopsida</taxon>
        <taxon>Zingiberales</taxon>
        <taxon>Musaceae</taxon>
        <taxon>Ensete</taxon>
    </lineage>
</organism>
<comment type="caution">
    <text evidence="1">The sequence shown here is derived from an EMBL/GenBank/DDBJ whole genome shotgun (WGS) entry which is preliminary data.</text>
</comment>
<evidence type="ECO:0000313" key="1">
    <source>
        <dbReference type="EMBL" id="RRT33831.1"/>
    </source>
</evidence>
<evidence type="ECO:0000313" key="2">
    <source>
        <dbReference type="Proteomes" id="UP000287651"/>
    </source>
</evidence>
<dbReference type="Proteomes" id="UP000287651">
    <property type="component" value="Unassembled WGS sequence"/>
</dbReference>
<proteinExistence type="predicted"/>
<name>A0A426X2Y5_ENSVE</name>
<protein>
    <submittedName>
        <fullName evidence="1">Uncharacterized protein</fullName>
    </submittedName>
</protein>